<feature type="region of interest" description="Disordered" evidence="1">
    <location>
        <begin position="196"/>
        <end position="244"/>
    </location>
</feature>
<name>A0ABP1BVL6_9BRYO</name>
<proteinExistence type="predicted"/>
<dbReference type="EMBL" id="OZ023708">
    <property type="protein sequence ID" value="CAK9880480.1"/>
    <property type="molecule type" value="Genomic_DNA"/>
</dbReference>
<evidence type="ECO:0000256" key="1">
    <source>
        <dbReference type="SAM" id="MobiDB-lite"/>
    </source>
</evidence>
<gene>
    <name evidence="2" type="ORF">CSSPJE1EN2_LOCUS21879</name>
</gene>
<feature type="compositionally biased region" description="Polar residues" evidence="1">
    <location>
        <begin position="47"/>
        <end position="57"/>
    </location>
</feature>
<dbReference type="Proteomes" id="UP001497522">
    <property type="component" value="Chromosome 7"/>
</dbReference>
<feature type="region of interest" description="Disordered" evidence="1">
    <location>
        <begin position="23"/>
        <end position="65"/>
    </location>
</feature>
<accession>A0ABP1BVL6</accession>
<reference evidence="2" key="1">
    <citation type="submission" date="2024-03" db="EMBL/GenBank/DDBJ databases">
        <authorList>
            <consortium name="ELIXIR-Norway"/>
            <consortium name="Elixir Norway"/>
        </authorList>
    </citation>
    <scope>NUCLEOTIDE SEQUENCE</scope>
</reference>
<feature type="compositionally biased region" description="Acidic residues" evidence="1">
    <location>
        <begin position="213"/>
        <end position="225"/>
    </location>
</feature>
<protein>
    <submittedName>
        <fullName evidence="2">Uncharacterized protein</fullName>
    </submittedName>
</protein>
<evidence type="ECO:0000313" key="2">
    <source>
        <dbReference type="EMBL" id="CAK9880480.1"/>
    </source>
</evidence>
<evidence type="ECO:0000313" key="3">
    <source>
        <dbReference type="Proteomes" id="UP001497522"/>
    </source>
</evidence>
<keyword evidence="3" id="KW-1185">Reference proteome</keyword>
<organism evidence="2 3">
    <name type="scientific">Sphagnum jensenii</name>
    <dbReference type="NCBI Taxonomy" id="128206"/>
    <lineage>
        <taxon>Eukaryota</taxon>
        <taxon>Viridiplantae</taxon>
        <taxon>Streptophyta</taxon>
        <taxon>Embryophyta</taxon>
        <taxon>Bryophyta</taxon>
        <taxon>Sphagnophytina</taxon>
        <taxon>Sphagnopsida</taxon>
        <taxon>Sphagnales</taxon>
        <taxon>Sphagnaceae</taxon>
        <taxon>Sphagnum</taxon>
    </lineage>
</organism>
<sequence>MDGNQGGDTRYRCQEETLEGWSFQGRRKHALKLASPRPNPRQVPARTPQQEPTSGGKRQQFHSEDSAWADLTQRLETELEEKVLRYKLIIKTRPLLEWSWLKESSRGGTKCTILAHIDSGTSTLSIQNKHHLHWKVLDGKIGMGNEMEFSAPAHSLLMKTEAVQSEHQEIKNRSASFQASPQAARKKRYTKLNFAIMASSGANEEPSPGREEKEDDPLGSLETDEGRETGSFGSKAARNRLNYA</sequence>